<dbReference type="PANTHER" id="PTHR42800:SF3">
    <property type="entry name" value="GLYCOSYL HYDROLASE FAMILY 32 N-TERMINAL DOMAIN-CONTAINING PROTEIN"/>
    <property type="match status" value="1"/>
</dbReference>
<dbReference type="AlphaFoldDB" id="A0A380KFI7"/>
<feature type="domain" description="Glycosyl hydrolase family 32 N-terminal" evidence="6">
    <location>
        <begin position="45"/>
        <end position="376"/>
    </location>
</feature>
<evidence type="ECO:0000259" key="6">
    <source>
        <dbReference type="Pfam" id="PF00251"/>
    </source>
</evidence>
<proteinExistence type="inferred from homology"/>
<dbReference type="GO" id="GO:0004575">
    <property type="term" value="F:sucrose alpha-glucosidase activity"/>
    <property type="evidence" value="ECO:0007669"/>
    <property type="project" value="TreeGrafter"/>
</dbReference>
<dbReference type="Proteomes" id="UP000254924">
    <property type="component" value="Unassembled WGS sequence"/>
</dbReference>
<feature type="chain" id="PRO_5038544680" evidence="5">
    <location>
        <begin position="26"/>
        <end position="577"/>
    </location>
</feature>
<sequence>MKTKKLIITGLAATALLGGIVASQAVFNHKVVYADTKAALAPLSHLGVSSGWSNDLQTITWNESRRGYDIYYLRSADGAANVFGSQGQNWEHTFTKDFVTYESQNSAIAANGGHSTEGWKSAWTGGVITSAGNIKGTSKGQKVAYFSGLKKSDDKQNIWAVASTDGGKTYTQVLNGGKPIMTTSNSLNGVDFRDPYVFTWNGKLMMYVAEGDNIGVYTSTDGISWSKADKNGASKIGNGTFFKGRSWDGNAPVECPVLKTMTLPNGQTKQVLFFGAKDASHGETTGTYYIVGHLDSNGLFAEETEVKRLDQGSDYYGANFSGTTDIEQSNKELISMGWVGNWNYTANGVHPDEAANQSPVYTLGAYSLARSLTLDSNLIIKQTIKAEPKKTNHKSYSNLTKDKTANSNNGNRQWIDREDTNGHVYGLYDIPNQSASQAFTLNFSNTKGNYKGRIYIDIWQGNDYVRFNYDPTNGLYNVKQRAGELDKGTNGQVGSSYYYDGLLGNGNGYSANSGLSNWKTAQLKVYTDKTSVEFVFPNGQTYTVARYSNSAKQDFKVFTEDPTNGNQVSIDVWDTSK</sequence>
<evidence type="ECO:0000256" key="1">
    <source>
        <dbReference type="ARBA" id="ARBA00009902"/>
    </source>
</evidence>
<keyword evidence="2 7" id="KW-0378">Hydrolase</keyword>
<keyword evidence="3 7" id="KW-0326">Glycosidase</keyword>
<feature type="region of interest" description="Disordered" evidence="4">
    <location>
        <begin position="391"/>
        <end position="415"/>
    </location>
</feature>
<gene>
    <name evidence="7" type="primary">fruB_2</name>
    <name evidence="7" type="ORF">NCTC12224_02210</name>
</gene>
<dbReference type="SUPFAM" id="SSF75005">
    <property type="entry name" value="Arabinanase/levansucrase/invertase"/>
    <property type="match status" value="1"/>
</dbReference>
<evidence type="ECO:0000256" key="3">
    <source>
        <dbReference type="ARBA" id="ARBA00023295"/>
    </source>
</evidence>
<comment type="similarity">
    <text evidence="1">Belongs to the glycosyl hydrolase 32 family.</text>
</comment>
<evidence type="ECO:0000256" key="5">
    <source>
        <dbReference type="SAM" id="SignalP"/>
    </source>
</evidence>
<protein>
    <submittedName>
        <fullName evidence="7">Fructan hydrolase FruB</fullName>
        <ecNumber evidence="7">3.2.1.64</ecNumber>
    </submittedName>
</protein>
<dbReference type="InterPro" id="IPR013148">
    <property type="entry name" value="Glyco_hydro_32_N"/>
</dbReference>
<dbReference type="Gene3D" id="2.115.10.20">
    <property type="entry name" value="Glycosyl hydrolase domain, family 43"/>
    <property type="match status" value="1"/>
</dbReference>
<dbReference type="GO" id="GO:0033912">
    <property type="term" value="F:2,6-beta-fructan 6-levanbiohydrolase activity"/>
    <property type="evidence" value="ECO:0007669"/>
    <property type="project" value="UniProtKB-EC"/>
</dbReference>
<dbReference type="EMBL" id="UHFN01000007">
    <property type="protein sequence ID" value="SUN63047.1"/>
    <property type="molecule type" value="Genomic_DNA"/>
</dbReference>
<reference evidence="7 8" key="1">
    <citation type="submission" date="2018-06" db="EMBL/GenBank/DDBJ databases">
        <authorList>
            <consortium name="Pathogen Informatics"/>
            <person name="Doyle S."/>
        </authorList>
    </citation>
    <scope>NUCLEOTIDE SEQUENCE [LARGE SCALE GENOMIC DNA]</scope>
    <source>
        <strain evidence="7 8">NCTC12224</strain>
    </source>
</reference>
<dbReference type="Pfam" id="PF00251">
    <property type="entry name" value="Glyco_hydro_32N"/>
    <property type="match status" value="1"/>
</dbReference>
<dbReference type="SMART" id="SM00640">
    <property type="entry name" value="Glyco_32"/>
    <property type="match status" value="1"/>
</dbReference>
<name>A0A380KFI7_9STRE</name>
<evidence type="ECO:0000313" key="7">
    <source>
        <dbReference type="EMBL" id="SUN63047.1"/>
    </source>
</evidence>
<dbReference type="EC" id="3.2.1.64" evidence="7"/>
<evidence type="ECO:0000256" key="2">
    <source>
        <dbReference type="ARBA" id="ARBA00022801"/>
    </source>
</evidence>
<feature type="compositionally biased region" description="Polar residues" evidence="4">
    <location>
        <begin position="394"/>
        <end position="412"/>
    </location>
</feature>
<keyword evidence="8" id="KW-1185">Reference proteome</keyword>
<feature type="signal peptide" evidence="5">
    <location>
        <begin position="1"/>
        <end position="25"/>
    </location>
</feature>
<dbReference type="GO" id="GO:0005737">
    <property type="term" value="C:cytoplasm"/>
    <property type="evidence" value="ECO:0007669"/>
    <property type="project" value="TreeGrafter"/>
</dbReference>
<keyword evidence="5" id="KW-0732">Signal</keyword>
<dbReference type="GO" id="GO:0005987">
    <property type="term" value="P:sucrose catabolic process"/>
    <property type="evidence" value="ECO:0007669"/>
    <property type="project" value="TreeGrafter"/>
</dbReference>
<evidence type="ECO:0000256" key="4">
    <source>
        <dbReference type="SAM" id="MobiDB-lite"/>
    </source>
</evidence>
<evidence type="ECO:0000313" key="8">
    <source>
        <dbReference type="Proteomes" id="UP000254924"/>
    </source>
</evidence>
<accession>A0A380KFI7</accession>
<dbReference type="PANTHER" id="PTHR42800">
    <property type="entry name" value="EXOINULINASE INUD (AFU_ORTHOLOGUE AFUA_5G00480)"/>
    <property type="match status" value="1"/>
</dbReference>
<dbReference type="InterPro" id="IPR023296">
    <property type="entry name" value="Glyco_hydro_beta-prop_sf"/>
</dbReference>
<dbReference type="InterPro" id="IPR001362">
    <property type="entry name" value="Glyco_hydro_32"/>
</dbReference>
<organism evidence="7 8">
    <name type="scientific">Streptococcus hyointestinalis</name>
    <dbReference type="NCBI Taxonomy" id="1337"/>
    <lineage>
        <taxon>Bacteria</taxon>
        <taxon>Bacillati</taxon>
        <taxon>Bacillota</taxon>
        <taxon>Bacilli</taxon>
        <taxon>Lactobacillales</taxon>
        <taxon>Streptococcaceae</taxon>
        <taxon>Streptococcus</taxon>
    </lineage>
</organism>